<dbReference type="Proteomes" id="UP000297668">
    <property type="component" value="Unassembled WGS sequence"/>
</dbReference>
<feature type="transmembrane region" description="Helical" evidence="1">
    <location>
        <begin position="67"/>
        <end position="89"/>
    </location>
</feature>
<evidence type="ECO:0000256" key="1">
    <source>
        <dbReference type="SAM" id="Phobius"/>
    </source>
</evidence>
<dbReference type="GO" id="GO:0006508">
    <property type="term" value="P:proteolysis"/>
    <property type="evidence" value="ECO:0007669"/>
    <property type="project" value="UniProtKB-KW"/>
</dbReference>
<dbReference type="GO" id="GO:0004175">
    <property type="term" value="F:endopeptidase activity"/>
    <property type="evidence" value="ECO:0007669"/>
    <property type="project" value="UniProtKB-ARBA"/>
</dbReference>
<organism evidence="3 4">
    <name type="scientific">Thermus tengchongensis</name>
    <dbReference type="NCBI Taxonomy" id="1214928"/>
    <lineage>
        <taxon>Bacteria</taxon>
        <taxon>Thermotogati</taxon>
        <taxon>Deinococcota</taxon>
        <taxon>Deinococci</taxon>
        <taxon>Thermales</taxon>
        <taxon>Thermaceae</taxon>
        <taxon>Thermus</taxon>
    </lineage>
</organism>
<keyword evidence="1" id="KW-0472">Membrane</keyword>
<keyword evidence="1" id="KW-0812">Transmembrane</keyword>
<evidence type="ECO:0000313" key="4">
    <source>
        <dbReference type="Proteomes" id="UP000297668"/>
    </source>
</evidence>
<comment type="caution">
    <text evidence="3">The sequence shown here is derived from an EMBL/GenBank/DDBJ whole genome shotgun (WGS) entry which is preliminary data.</text>
</comment>
<dbReference type="EMBL" id="SJZF01000043">
    <property type="protein sequence ID" value="TFU24988.1"/>
    <property type="molecule type" value="Genomic_DNA"/>
</dbReference>
<feature type="transmembrane region" description="Helical" evidence="1">
    <location>
        <begin position="29"/>
        <end position="47"/>
    </location>
</feature>
<dbReference type="Pfam" id="PF02517">
    <property type="entry name" value="Rce1-like"/>
    <property type="match status" value="1"/>
</dbReference>
<keyword evidence="1" id="KW-1133">Transmembrane helix</keyword>
<feature type="transmembrane region" description="Helical" evidence="1">
    <location>
        <begin position="166"/>
        <end position="183"/>
    </location>
</feature>
<feature type="transmembrane region" description="Helical" evidence="1">
    <location>
        <begin position="101"/>
        <end position="122"/>
    </location>
</feature>
<keyword evidence="3" id="KW-0482">Metalloprotease</keyword>
<keyword evidence="3" id="KW-0645">Protease</keyword>
<proteinExistence type="predicted"/>
<accession>A0A4Y9F9Z4</accession>
<feature type="transmembrane region" description="Helical" evidence="1">
    <location>
        <begin position="134"/>
        <end position="154"/>
    </location>
</feature>
<evidence type="ECO:0000259" key="2">
    <source>
        <dbReference type="Pfam" id="PF02517"/>
    </source>
</evidence>
<feature type="domain" description="CAAX prenyl protease 2/Lysostaphin resistance protein A-like" evidence="2">
    <location>
        <begin position="109"/>
        <end position="198"/>
    </location>
</feature>
<name>A0A4Y9F9Z4_9DEIN</name>
<dbReference type="RefSeq" id="WP_135261136.1">
    <property type="nucleotide sequence ID" value="NZ_SJZF01000043.1"/>
</dbReference>
<protein>
    <submittedName>
        <fullName evidence="3">CPBP family intramembrane metalloprotease</fullName>
    </submittedName>
</protein>
<dbReference type="GO" id="GO:0008237">
    <property type="term" value="F:metallopeptidase activity"/>
    <property type="evidence" value="ECO:0007669"/>
    <property type="project" value="UniProtKB-KW"/>
</dbReference>
<reference evidence="3 4" key="1">
    <citation type="submission" date="2019-03" db="EMBL/GenBank/DDBJ databases">
        <title>Thermus tengchongensis species for the arsenic transformation mechanism.</title>
        <authorList>
            <person name="Yuan G.C."/>
        </authorList>
    </citation>
    <scope>NUCLEOTIDE SEQUENCE [LARGE SCALE GENOMIC DNA]</scope>
    <source>
        <strain evidence="3 4">15W</strain>
    </source>
</reference>
<dbReference type="InterPro" id="IPR003675">
    <property type="entry name" value="Rce1/LyrA-like_dom"/>
</dbReference>
<gene>
    <name evidence="3" type="ORF">E0687_13050</name>
</gene>
<dbReference type="AlphaFoldDB" id="A0A4Y9F9Z4"/>
<keyword evidence="3" id="KW-0378">Hydrolase</keyword>
<sequence>MPPIVFLFVGPLFSLLAYALYPFEDSLPLYDDAGFWLVLAFILFFYLKHPAPLSSPPFPARLSVYTLLFRLAVVLSAGFALSAFFFWAFKFRSPTDFWELLFSGEYIPLAATLTFWLTRAYLEEFLFRYIPYQLAGAKGLLFSVPSFVFVHIVNPWHGIRLDPGTVLNYVVITLYLSWTFLYLRSVYWVSAVHALLNAGFFLPFFDNPPEHPPSH</sequence>
<dbReference type="GO" id="GO:0080120">
    <property type="term" value="P:CAAX-box protein maturation"/>
    <property type="evidence" value="ECO:0007669"/>
    <property type="project" value="UniProtKB-ARBA"/>
</dbReference>
<evidence type="ECO:0000313" key="3">
    <source>
        <dbReference type="EMBL" id="TFU24988.1"/>
    </source>
</evidence>